<proteinExistence type="inferred from homology"/>
<dbReference type="PROSITE" id="PS50240">
    <property type="entry name" value="TRYPSIN_DOM"/>
    <property type="match status" value="1"/>
</dbReference>
<dbReference type="CDD" id="cd00190">
    <property type="entry name" value="Tryp_SPc"/>
    <property type="match status" value="1"/>
</dbReference>
<dbReference type="PROSITE" id="PS00135">
    <property type="entry name" value="TRYPSIN_SER"/>
    <property type="match status" value="1"/>
</dbReference>
<dbReference type="InterPro" id="IPR009003">
    <property type="entry name" value="Peptidase_S1_PA"/>
</dbReference>
<dbReference type="Gene3D" id="2.40.10.10">
    <property type="entry name" value="Trypsin-like serine proteases"/>
    <property type="match status" value="1"/>
</dbReference>
<dbReference type="PANTHER" id="PTHR24276">
    <property type="entry name" value="POLYSERASE-RELATED"/>
    <property type="match status" value="1"/>
</dbReference>
<dbReference type="Proteomes" id="UP001166251">
    <property type="component" value="Unassembled WGS sequence"/>
</dbReference>
<dbReference type="GO" id="GO:0016787">
    <property type="term" value="F:hydrolase activity"/>
    <property type="evidence" value="ECO:0007669"/>
    <property type="project" value="UniProtKB-KW"/>
</dbReference>
<sequence length="537" mass="56559">MRKYLALFVVFAWLAFSAQSFATSLTVKIIGGDPIGVDDYGWLASLHYIGPNGQFIEQSQHFCAGMQISESWVVTAAHCTEAWGMTPSDIGVAIGIEQQSDIDASDLVLVSQIIVHPDYDDVLSDNDIALLKLEQSNELSGYATLASDSQTSALDDGEELIIIGWGDTEDEEGPVDQLMQANVAYVGPSQCQAAFSRTGLDVTDNMICAGGNYDADSCFGDSGGPLMDADLAVHGITSWGVECAGEYPSGYTRVANYSSWIEQITAGLSATSPEYFGLVPFGQGAMKTLTVTNHSPTATITIGEVSLAGSAYSLVTDDCSSQTLAAQSECVLEVAFDAQSLNSTAGVISVPNALDSVALTTLTINLTADVAAQASFSSTVVPTELAAFSYGQITFGEDGSELKVSLSESLQETTDLLLQAEQDGTLSFDVDLSDEDGQSLWVSELNGEVLATYYPDSSANDFSYRLAAGDVIHLEYSVSSVGTATLSNINFEADQASSGGSSADSSSSGGGGAIQWGGLLSLLFLVGLRRRLMHYRL</sequence>
<dbReference type="InterPro" id="IPR050430">
    <property type="entry name" value="Peptidase_S1"/>
</dbReference>
<dbReference type="Pfam" id="PF00089">
    <property type="entry name" value="Trypsin"/>
    <property type="match status" value="1"/>
</dbReference>
<dbReference type="InterPro" id="IPR033116">
    <property type="entry name" value="TRYPSIN_SER"/>
</dbReference>
<evidence type="ECO:0000256" key="3">
    <source>
        <dbReference type="RuleBase" id="RU363034"/>
    </source>
</evidence>
<feature type="signal peptide" evidence="4">
    <location>
        <begin position="1"/>
        <end position="22"/>
    </location>
</feature>
<protein>
    <submittedName>
        <fullName evidence="6">Trypsin-like serine protease</fullName>
        <ecNumber evidence="6">3.4.21.-</ecNumber>
    </submittedName>
</protein>
<evidence type="ECO:0000256" key="4">
    <source>
        <dbReference type="SAM" id="SignalP"/>
    </source>
</evidence>
<dbReference type="InterPro" id="IPR001314">
    <property type="entry name" value="Peptidase_S1A"/>
</dbReference>
<dbReference type="EC" id="3.4.21.-" evidence="6"/>
<feature type="domain" description="Peptidase S1" evidence="5">
    <location>
        <begin position="29"/>
        <end position="266"/>
    </location>
</feature>
<evidence type="ECO:0000313" key="7">
    <source>
        <dbReference type="Proteomes" id="UP001166251"/>
    </source>
</evidence>
<keyword evidence="3 6" id="KW-0378">Hydrolase</keyword>
<keyword evidence="7" id="KW-1185">Reference proteome</keyword>
<organism evidence="6 7">
    <name type="scientific">Neiella holothuriorum</name>
    <dbReference type="NCBI Taxonomy" id="2870530"/>
    <lineage>
        <taxon>Bacteria</taxon>
        <taxon>Pseudomonadati</taxon>
        <taxon>Pseudomonadota</taxon>
        <taxon>Gammaproteobacteria</taxon>
        <taxon>Alteromonadales</taxon>
        <taxon>Echinimonadaceae</taxon>
        <taxon>Neiella</taxon>
    </lineage>
</organism>
<keyword evidence="3" id="KW-0645">Protease</keyword>
<dbReference type="InterPro" id="IPR013783">
    <property type="entry name" value="Ig-like_fold"/>
</dbReference>
<accession>A0ABS7EK65</accession>
<gene>
    <name evidence="6" type="ORF">K0504_16930</name>
</gene>
<feature type="chain" id="PRO_5046544765" evidence="4">
    <location>
        <begin position="23"/>
        <end position="537"/>
    </location>
</feature>
<keyword evidence="4" id="KW-0732">Signal</keyword>
<comment type="caution">
    <text evidence="6">The sequence shown here is derived from an EMBL/GenBank/DDBJ whole genome shotgun (WGS) entry which is preliminary data.</text>
</comment>
<dbReference type="InterPro" id="IPR001254">
    <property type="entry name" value="Trypsin_dom"/>
</dbReference>
<evidence type="ECO:0000256" key="2">
    <source>
        <dbReference type="ARBA" id="ARBA00023157"/>
    </source>
</evidence>
<dbReference type="SMART" id="SM00020">
    <property type="entry name" value="Tryp_SPc"/>
    <property type="match status" value="1"/>
</dbReference>
<keyword evidence="3" id="KW-0720">Serine protease</keyword>
<dbReference type="Gene3D" id="2.60.40.10">
    <property type="entry name" value="Immunoglobulins"/>
    <property type="match status" value="1"/>
</dbReference>
<dbReference type="SUPFAM" id="SSF50494">
    <property type="entry name" value="Trypsin-like serine proteases"/>
    <property type="match status" value="1"/>
</dbReference>
<evidence type="ECO:0000256" key="1">
    <source>
        <dbReference type="ARBA" id="ARBA00007664"/>
    </source>
</evidence>
<evidence type="ECO:0000259" key="5">
    <source>
        <dbReference type="PROSITE" id="PS50240"/>
    </source>
</evidence>
<dbReference type="InterPro" id="IPR018114">
    <property type="entry name" value="TRYPSIN_HIS"/>
</dbReference>
<reference evidence="6" key="1">
    <citation type="submission" date="2021-07" db="EMBL/GenBank/DDBJ databases">
        <title>Neiella marina sp. nov., isolated from the intestinal content of sea cucumber Apostichopus japonicus.</title>
        <authorList>
            <person name="Bai X."/>
        </authorList>
    </citation>
    <scope>NUCLEOTIDE SEQUENCE</scope>
    <source>
        <strain evidence="6">126</strain>
    </source>
</reference>
<dbReference type="EMBL" id="JAHZSS010000027">
    <property type="protein sequence ID" value="MBW8192724.1"/>
    <property type="molecule type" value="Genomic_DNA"/>
</dbReference>
<name>A0ABS7EK65_9GAMM</name>
<dbReference type="PANTHER" id="PTHR24276:SF91">
    <property type="entry name" value="AT26814P-RELATED"/>
    <property type="match status" value="1"/>
</dbReference>
<comment type="similarity">
    <text evidence="1">Belongs to the peptidase S1 family.</text>
</comment>
<keyword evidence="2" id="KW-1015">Disulfide bond</keyword>
<dbReference type="PRINTS" id="PR00722">
    <property type="entry name" value="CHYMOTRYPSIN"/>
</dbReference>
<evidence type="ECO:0000313" key="6">
    <source>
        <dbReference type="EMBL" id="MBW8192724.1"/>
    </source>
</evidence>
<dbReference type="RefSeq" id="WP_220105345.1">
    <property type="nucleotide sequence ID" value="NZ_JAHZSS010000027.1"/>
</dbReference>
<dbReference type="InterPro" id="IPR043504">
    <property type="entry name" value="Peptidase_S1_PA_chymotrypsin"/>
</dbReference>
<dbReference type="PROSITE" id="PS00134">
    <property type="entry name" value="TRYPSIN_HIS"/>
    <property type="match status" value="1"/>
</dbReference>